<name>A0A5B7HU20_PORTR</name>
<comment type="caution">
    <text evidence="1">The sequence shown here is derived from an EMBL/GenBank/DDBJ whole genome shotgun (WGS) entry which is preliminary data.</text>
</comment>
<accession>A0A5B7HU20</accession>
<reference evidence="1 2" key="1">
    <citation type="submission" date="2019-05" db="EMBL/GenBank/DDBJ databases">
        <title>Another draft genome of Portunus trituberculatus and its Hox gene families provides insights of decapod evolution.</title>
        <authorList>
            <person name="Jeong J.-H."/>
            <person name="Song I."/>
            <person name="Kim S."/>
            <person name="Choi T."/>
            <person name="Kim D."/>
            <person name="Ryu S."/>
            <person name="Kim W."/>
        </authorList>
    </citation>
    <scope>NUCLEOTIDE SEQUENCE [LARGE SCALE GENOMIC DNA]</scope>
    <source>
        <tissue evidence="1">Muscle</tissue>
    </source>
</reference>
<gene>
    <name evidence="1" type="ORF">E2C01_067592</name>
</gene>
<protein>
    <submittedName>
        <fullName evidence="1">Uncharacterized protein</fullName>
    </submittedName>
</protein>
<organism evidence="1 2">
    <name type="scientific">Portunus trituberculatus</name>
    <name type="common">Swimming crab</name>
    <name type="synonym">Neptunus trituberculatus</name>
    <dbReference type="NCBI Taxonomy" id="210409"/>
    <lineage>
        <taxon>Eukaryota</taxon>
        <taxon>Metazoa</taxon>
        <taxon>Ecdysozoa</taxon>
        <taxon>Arthropoda</taxon>
        <taxon>Crustacea</taxon>
        <taxon>Multicrustacea</taxon>
        <taxon>Malacostraca</taxon>
        <taxon>Eumalacostraca</taxon>
        <taxon>Eucarida</taxon>
        <taxon>Decapoda</taxon>
        <taxon>Pleocyemata</taxon>
        <taxon>Brachyura</taxon>
        <taxon>Eubrachyura</taxon>
        <taxon>Portunoidea</taxon>
        <taxon>Portunidae</taxon>
        <taxon>Portuninae</taxon>
        <taxon>Portunus</taxon>
    </lineage>
</organism>
<sequence length="115" mass="12542">MQVPGGGSQVLHKILAIISPCSSPQLPSLHFTRKVLPTQTPSARDETKMSWVSGASRCHPVFVAVLLPSSWCDSFPITSTYAALFTRLEGDGNTESHCSKVNRSLPQYILLIVVF</sequence>
<keyword evidence="2" id="KW-1185">Reference proteome</keyword>
<dbReference type="EMBL" id="VSRR010036463">
    <property type="protein sequence ID" value="MPC73269.1"/>
    <property type="molecule type" value="Genomic_DNA"/>
</dbReference>
<evidence type="ECO:0000313" key="2">
    <source>
        <dbReference type="Proteomes" id="UP000324222"/>
    </source>
</evidence>
<dbReference type="AlphaFoldDB" id="A0A5B7HU20"/>
<proteinExistence type="predicted"/>
<dbReference type="Proteomes" id="UP000324222">
    <property type="component" value="Unassembled WGS sequence"/>
</dbReference>
<evidence type="ECO:0000313" key="1">
    <source>
        <dbReference type="EMBL" id="MPC73269.1"/>
    </source>
</evidence>